<feature type="domain" description="Transcription factor AP-2 C-terminal" evidence="8">
    <location>
        <begin position="288"/>
        <end position="482"/>
    </location>
</feature>
<reference evidence="9" key="2">
    <citation type="submission" date="2022-06" db="UniProtKB">
        <authorList>
            <consortium name="EnsemblMetazoa"/>
        </authorList>
    </citation>
    <scope>IDENTIFICATION</scope>
</reference>
<name>A0A8R1Y1F8_ONCVO</name>
<keyword evidence="10" id="KW-1185">Reference proteome</keyword>
<evidence type="ECO:0000256" key="7">
    <source>
        <dbReference type="SAM" id="MobiDB-lite"/>
    </source>
</evidence>
<feature type="compositionally biased region" description="Polar residues" evidence="7">
    <location>
        <begin position="19"/>
        <end position="30"/>
    </location>
</feature>
<evidence type="ECO:0000256" key="3">
    <source>
        <dbReference type="ARBA" id="ARBA00023015"/>
    </source>
</evidence>
<sequence length="516" mass="56992">MGDRNFSDSKRNHGKDRNSSLLDRCSNSECNAKHCSGKRNLPFNSDISDEQIRKQSSSEEDNELDLASNFFDENDDGNNSSTAEEPEGRSRNNANSNQALIINDHESYECVSKKFDSLQTFFGTHAVEAISSLFRNTNNENQKSEIGIDYQFHGHTTTNFNNVTRSFASATDSICHHHSQQLVYTGHMPVSSHYVVSCSMVPGNGTSCNESSYGRVNSIPINITAANGTMNRNMNQQNLHAVESSIRPPFNSSKSTICNFGLSRTMYGNFGHSLPSLHGMPVLASETFCAVPGRTSLLSSTTKYQVTIGEIYRRISPPECLNASLLGGILRKAKSKDGGKTLRDSLKRVGLTLPAGRRKAATVTAWTALEALQMAKDFAALSEKAFPVRQIAEFICNRMTWQDDPRECSLFIEHIRLLIKELSDIINGEHSGIVFGNQPSPNALTVSAIQHGLAHFSLLTHGFGSLAFVTVFDTLIAIFDEMLKCCDRNEQHLNIPLSEISVTHIPSSRFTYGNNM</sequence>
<dbReference type="InterPro" id="IPR013854">
    <property type="entry name" value="TF_AP2_C"/>
</dbReference>
<dbReference type="Pfam" id="PF03299">
    <property type="entry name" value="TF_AP-2"/>
    <property type="match status" value="1"/>
</dbReference>
<dbReference type="PRINTS" id="PR01748">
    <property type="entry name" value="AP2TNSCPFCT"/>
</dbReference>
<dbReference type="GO" id="GO:0000981">
    <property type="term" value="F:DNA-binding transcription factor activity, RNA polymerase II-specific"/>
    <property type="evidence" value="ECO:0007669"/>
    <property type="project" value="TreeGrafter"/>
</dbReference>
<proteinExistence type="inferred from homology"/>
<evidence type="ECO:0000256" key="1">
    <source>
        <dbReference type="ARBA" id="ARBA00004123"/>
    </source>
</evidence>
<keyword evidence="3" id="KW-0805">Transcription regulation</keyword>
<dbReference type="GO" id="GO:0000977">
    <property type="term" value="F:RNA polymerase II transcription regulatory region sequence-specific DNA binding"/>
    <property type="evidence" value="ECO:0007669"/>
    <property type="project" value="TreeGrafter"/>
</dbReference>
<dbReference type="OMA" id="LVYTGHM"/>
<evidence type="ECO:0000256" key="4">
    <source>
        <dbReference type="ARBA" id="ARBA00023125"/>
    </source>
</evidence>
<keyword evidence="6" id="KW-0539">Nucleus</keyword>
<comment type="similarity">
    <text evidence="2">Belongs to the AP-2 family.</text>
</comment>
<evidence type="ECO:0000259" key="8">
    <source>
        <dbReference type="Pfam" id="PF03299"/>
    </source>
</evidence>
<evidence type="ECO:0000256" key="6">
    <source>
        <dbReference type="ARBA" id="ARBA00023242"/>
    </source>
</evidence>
<keyword evidence="4" id="KW-0238">DNA-binding</keyword>
<evidence type="ECO:0000313" key="9">
    <source>
        <dbReference type="EnsemblMetazoa" id="OVOC462.1"/>
    </source>
</evidence>
<reference evidence="10" key="1">
    <citation type="submission" date="2013-10" db="EMBL/GenBank/DDBJ databases">
        <title>Genome sequencing of Onchocerca volvulus.</title>
        <authorList>
            <person name="Cotton J."/>
            <person name="Tsai J."/>
            <person name="Stanley E."/>
            <person name="Tracey A."/>
            <person name="Holroyd N."/>
            <person name="Lustigman S."/>
            <person name="Berriman M."/>
        </authorList>
    </citation>
    <scope>NUCLEOTIDE SEQUENCE</scope>
</reference>
<dbReference type="GO" id="GO:0005634">
    <property type="term" value="C:nucleus"/>
    <property type="evidence" value="ECO:0007669"/>
    <property type="project" value="UniProtKB-SubCell"/>
</dbReference>
<dbReference type="EMBL" id="CMVM020000020">
    <property type="status" value="NOT_ANNOTATED_CDS"/>
    <property type="molecule type" value="Genomic_DNA"/>
</dbReference>
<dbReference type="AlphaFoldDB" id="A0A8R1Y1F8"/>
<dbReference type="PANTHER" id="PTHR10812">
    <property type="entry name" value="TRANSCRIPTION FACTOR AP-2"/>
    <property type="match status" value="1"/>
</dbReference>
<dbReference type="GO" id="GO:0042127">
    <property type="term" value="P:regulation of cell population proliferation"/>
    <property type="evidence" value="ECO:0007669"/>
    <property type="project" value="TreeGrafter"/>
</dbReference>
<dbReference type="InterPro" id="IPR004979">
    <property type="entry name" value="TF_AP2"/>
</dbReference>
<feature type="region of interest" description="Disordered" evidence="7">
    <location>
        <begin position="1"/>
        <end position="93"/>
    </location>
</feature>
<protein>
    <submittedName>
        <fullName evidence="9">TF_AP-2 domain-containing protein</fullName>
    </submittedName>
</protein>
<organism evidence="9 10">
    <name type="scientific">Onchocerca volvulus</name>
    <dbReference type="NCBI Taxonomy" id="6282"/>
    <lineage>
        <taxon>Eukaryota</taxon>
        <taxon>Metazoa</taxon>
        <taxon>Ecdysozoa</taxon>
        <taxon>Nematoda</taxon>
        <taxon>Chromadorea</taxon>
        <taxon>Rhabditida</taxon>
        <taxon>Spirurina</taxon>
        <taxon>Spiruromorpha</taxon>
        <taxon>Filarioidea</taxon>
        <taxon>Onchocercidae</taxon>
        <taxon>Onchocerca</taxon>
    </lineage>
</organism>
<keyword evidence="5" id="KW-0804">Transcription</keyword>
<feature type="compositionally biased region" description="Basic and acidic residues" evidence="7">
    <location>
        <begin position="1"/>
        <end position="18"/>
    </location>
</feature>
<dbReference type="Proteomes" id="UP000024404">
    <property type="component" value="Unassembled WGS sequence"/>
</dbReference>
<evidence type="ECO:0000256" key="5">
    <source>
        <dbReference type="ARBA" id="ARBA00023163"/>
    </source>
</evidence>
<accession>A0A8R1Y1F8</accession>
<evidence type="ECO:0000313" key="10">
    <source>
        <dbReference type="Proteomes" id="UP000024404"/>
    </source>
</evidence>
<evidence type="ECO:0000256" key="2">
    <source>
        <dbReference type="ARBA" id="ARBA00007770"/>
    </source>
</evidence>
<dbReference type="PANTHER" id="PTHR10812:SF17">
    <property type="entry name" value="TRANSCRIPTION FACTOR AP-2, ISOFORM D"/>
    <property type="match status" value="1"/>
</dbReference>
<dbReference type="EnsemblMetazoa" id="OVOC462.1">
    <property type="protein sequence ID" value="OVOC462.1"/>
    <property type="gene ID" value="WBGene00237271"/>
</dbReference>
<comment type="subcellular location">
    <subcellularLocation>
        <location evidence="1">Nucleus</location>
    </subcellularLocation>
</comment>